<evidence type="ECO:0000256" key="4">
    <source>
        <dbReference type="ARBA" id="ARBA00022813"/>
    </source>
</evidence>
<dbReference type="InterPro" id="IPR006197">
    <property type="entry name" value="Peptidase_S24_LexA"/>
</dbReference>
<dbReference type="NCBIfam" id="NF007621">
    <property type="entry name" value="PRK10276.1"/>
    <property type="match status" value="1"/>
</dbReference>
<organism evidence="9 10">
    <name type="scientific">Hallella faecis</name>
    <dbReference type="NCBI Taxonomy" id="2841596"/>
    <lineage>
        <taxon>Bacteria</taxon>
        <taxon>Pseudomonadati</taxon>
        <taxon>Bacteroidota</taxon>
        <taxon>Bacteroidia</taxon>
        <taxon>Bacteroidales</taxon>
        <taxon>Prevotellaceae</taxon>
        <taxon>Hallella</taxon>
    </lineage>
</organism>
<feature type="domain" description="Peptidase S24/S26A/S26B/S26C" evidence="8">
    <location>
        <begin position="22"/>
        <end position="137"/>
    </location>
</feature>
<evidence type="ECO:0000313" key="9">
    <source>
        <dbReference type="EMBL" id="MEQ2485718.1"/>
    </source>
</evidence>
<evidence type="ECO:0000256" key="3">
    <source>
        <dbReference type="ARBA" id="ARBA00022801"/>
    </source>
</evidence>
<gene>
    <name evidence="9" type="primary">umuD</name>
    <name evidence="9" type="ORF">AAAT34_01460</name>
</gene>
<dbReference type="RefSeq" id="WP_215758719.1">
    <property type="nucleotide sequence ID" value="NZ_JAHKBE010000002.1"/>
</dbReference>
<dbReference type="InterPro" id="IPR039418">
    <property type="entry name" value="LexA-like"/>
</dbReference>
<comment type="caution">
    <text evidence="9">The sequence shown here is derived from an EMBL/GenBank/DDBJ whole genome shotgun (WGS) entry which is preliminary data.</text>
</comment>
<keyword evidence="6" id="KW-0742">SOS response</keyword>
<dbReference type="PRINTS" id="PR00726">
    <property type="entry name" value="LEXASERPTASE"/>
</dbReference>
<dbReference type="SUPFAM" id="SSF51306">
    <property type="entry name" value="LexA/Signal peptidase"/>
    <property type="match status" value="1"/>
</dbReference>
<evidence type="ECO:0000256" key="1">
    <source>
        <dbReference type="ARBA" id="ARBA00007484"/>
    </source>
</evidence>
<dbReference type="EMBL" id="JBBNFP010000003">
    <property type="protein sequence ID" value="MEQ2485718.1"/>
    <property type="molecule type" value="Genomic_DNA"/>
</dbReference>
<comment type="similarity">
    <text evidence="1 7">Belongs to the peptidase S24 family.</text>
</comment>
<dbReference type="PANTHER" id="PTHR33516">
    <property type="entry name" value="LEXA REPRESSOR"/>
    <property type="match status" value="1"/>
</dbReference>
<dbReference type="GO" id="GO:0003887">
    <property type="term" value="F:DNA-directed DNA polymerase activity"/>
    <property type="evidence" value="ECO:0007669"/>
    <property type="project" value="UniProtKB-EC"/>
</dbReference>
<evidence type="ECO:0000256" key="2">
    <source>
        <dbReference type="ARBA" id="ARBA00022763"/>
    </source>
</evidence>
<evidence type="ECO:0000259" key="8">
    <source>
        <dbReference type="Pfam" id="PF00717"/>
    </source>
</evidence>
<dbReference type="Proteomes" id="UP001487296">
    <property type="component" value="Unassembled WGS sequence"/>
</dbReference>
<keyword evidence="2" id="KW-0227">DNA damage</keyword>
<evidence type="ECO:0000256" key="6">
    <source>
        <dbReference type="ARBA" id="ARBA00023236"/>
    </source>
</evidence>
<proteinExistence type="inferred from homology"/>
<protein>
    <submittedName>
        <fullName evidence="9">Translesion error-prone DNA polymerase V autoproteolytic subunit</fullName>
        <ecNumber evidence="9">2.7.7.7</ecNumber>
    </submittedName>
</protein>
<accession>A0ABV1FMV4</accession>
<keyword evidence="5" id="KW-0234">DNA repair</keyword>
<keyword evidence="3 7" id="KW-0378">Hydrolase</keyword>
<reference evidence="9 10" key="1">
    <citation type="submission" date="2024-04" db="EMBL/GenBank/DDBJ databases">
        <title>Human intestinal bacterial collection.</title>
        <authorList>
            <person name="Pauvert C."/>
            <person name="Hitch T.C.A."/>
            <person name="Clavel T."/>
        </authorList>
    </citation>
    <scope>NUCLEOTIDE SEQUENCE [LARGE SCALE GENOMIC DNA]</scope>
    <source>
        <strain evidence="9 10">CLA-AA-H145</strain>
    </source>
</reference>
<keyword evidence="10" id="KW-1185">Reference proteome</keyword>
<evidence type="ECO:0000256" key="5">
    <source>
        <dbReference type="ARBA" id="ARBA00023204"/>
    </source>
</evidence>
<dbReference type="Pfam" id="PF00717">
    <property type="entry name" value="Peptidase_S24"/>
    <property type="match status" value="1"/>
</dbReference>
<keyword evidence="9" id="KW-0808">Transferase</keyword>
<dbReference type="EC" id="2.7.7.7" evidence="9"/>
<keyword evidence="9" id="KW-0548">Nucleotidyltransferase</keyword>
<dbReference type="CDD" id="cd06529">
    <property type="entry name" value="S24_LexA-like"/>
    <property type="match status" value="1"/>
</dbReference>
<dbReference type="PANTHER" id="PTHR33516:SF2">
    <property type="entry name" value="LEXA REPRESSOR-RELATED"/>
    <property type="match status" value="1"/>
</dbReference>
<dbReference type="InterPro" id="IPR015927">
    <property type="entry name" value="Peptidase_S24_S26A/B/C"/>
</dbReference>
<dbReference type="Gene3D" id="2.10.109.10">
    <property type="entry name" value="Umud Fragment, subunit A"/>
    <property type="match status" value="1"/>
</dbReference>
<dbReference type="InterPro" id="IPR050077">
    <property type="entry name" value="LexA_repressor"/>
</dbReference>
<name>A0ABV1FMV4_9BACT</name>
<sequence>MKELIIFSGEFSGGSPLPFASGGVKAGFPSPAQDYMAESLDFDKDLIEHPAATFYARVVGDSMIDAGINEGDIVVIDKALEPEHGDIVVAFIDGEFTLKFIDLSHKDEGYIELRPANKKYSPIRVYSTDNFKVWGVLAWSIKPRRASLMNRLAK</sequence>
<evidence type="ECO:0000256" key="7">
    <source>
        <dbReference type="RuleBase" id="RU003991"/>
    </source>
</evidence>
<dbReference type="InterPro" id="IPR036286">
    <property type="entry name" value="LexA/Signal_pep-like_sf"/>
</dbReference>
<keyword evidence="4 7" id="KW-0068">Autocatalytic cleavage</keyword>
<evidence type="ECO:0000313" key="10">
    <source>
        <dbReference type="Proteomes" id="UP001487296"/>
    </source>
</evidence>